<dbReference type="Pfam" id="PF00227">
    <property type="entry name" value="Proteasome"/>
    <property type="match status" value="1"/>
</dbReference>
<dbReference type="Gene3D" id="3.60.20.10">
    <property type="entry name" value="Glutamine Phosphoribosylpyrophosphate, subunit 1, domain 1"/>
    <property type="match status" value="1"/>
</dbReference>
<dbReference type="Proteomes" id="UP001626550">
    <property type="component" value="Unassembled WGS sequence"/>
</dbReference>
<reference evidence="4 5" key="1">
    <citation type="submission" date="2024-11" db="EMBL/GenBank/DDBJ databases">
        <title>Adaptive evolution of stress response genes in parasites aligns with host niche diversity.</title>
        <authorList>
            <person name="Hahn C."/>
            <person name="Resl P."/>
        </authorList>
    </citation>
    <scope>NUCLEOTIDE SEQUENCE [LARGE SCALE GENOMIC DNA]</scope>
    <source>
        <strain evidence="4">EGGRZ-B1_66</strain>
        <tissue evidence="4">Body</tissue>
    </source>
</reference>
<dbReference type="PANTHER" id="PTHR32194:SF2">
    <property type="entry name" value="PROTEASOME SUBUNIT BETA TYPE-1"/>
    <property type="match status" value="1"/>
</dbReference>
<proteinExistence type="predicted"/>
<evidence type="ECO:0000256" key="3">
    <source>
        <dbReference type="ARBA" id="ARBA00022942"/>
    </source>
</evidence>
<evidence type="ECO:0000313" key="5">
    <source>
        <dbReference type="Proteomes" id="UP001626550"/>
    </source>
</evidence>
<keyword evidence="3 4" id="KW-0647">Proteasome</keyword>
<comment type="caution">
    <text evidence="4">The sequence shown here is derived from an EMBL/GenBank/DDBJ whole genome shotgun (WGS) entry which is preliminary data.</text>
</comment>
<organism evidence="4 5">
    <name type="scientific">Cichlidogyrus casuarinus</name>
    <dbReference type="NCBI Taxonomy" id="1844966"/>
    <lineage>
        <taxon>Eukaryota</taxon>
        <taxon>Metazoa</taxon>
        <taxon>Spiralia</taxon>
        <taxon>Lophotrochozoa</taxon>
        <taxon>Platyhelminthes</taxon>
        <taxon>Monogenea</taxon>
        <taxon>Monopisthocotylea</taxon>
        <taxon>Dactylogyridea</taxon>
        <taxon>Ancyrocephalidae</taxon>
        <taxon>Cichlidogyrus</taxon>
    </lineage>
</organism>
<dbReference type="PANTHER" id="PTHR32194">
    <property type="entry name" value="METALLOPROTEASE TLDD"/>
    <property type="match status" value="1"/>
</dbReference>
<dbReference type="AlphaFoldDB" id="A0ABD2PZ24"/>
<dbReference type="SUPFAM" id="SSF56235">
    <property type="entry name" value="N-terminal nucleophile aminohydrolases (Ntn hydrolases)"/>
    <property type="match status" value="1"/>
</dbReference>
<evidence type="ECO:0000256" key="2">
    <source>
        <dbReference type="ARBA" id="ARBA00022490"/>
    </source>
</evidence>
<dbReference type="EMBL" id="JBJKFK010001741">
    <property type="protein sequence ID" value="KAL3312333.1"/>
    <property type="molecule type" value="Genomic_DNA"/>
</dbReference>
<evidence type="ECO:0000313" key="4">
    <source>
        <dbReference type="EMBL" id="KAL3312333.1"/>
    </source>
</evidence>
<dbReference type="InterPro" id="IPR001353">
    <property type="entry name" value="Proteasome_sua/b"/>
</dbReference>
<keyword evidence="2" id="KW-0963">Cytoplasm</keyword>
<comment type="subcellular location">
    <subcellularLocation>
        <location evidence="1">Nucleus</location>
    </subcellularLocation>
</comment>
<sequence length="146" mass="16341">MLRGRVDTYLQEHNKNISTEAFSQMLSVTLYNRRFFPLYIWNVVTGMDANGKGLCYTYDPLGCVESVPYTAKGSSGAILLPFLDNQLGGKNLKDGPKKYSADDAVKLVRDVFISAAERDIHCGDSVTMKLVTKESTNTFTFPLRRD</sequence>
<keyword evidence="5" id="KW-1185">Reference proteome</keyword>
<dbReference type="InterPro" id="IPR023333">
    <property type="entry name" value="Proteasome_suB-type"/>
</dbReference>
<name>A0ABD2PZ24_9PLAT</name>
<gene>
    <name evidence="4" type="primary">PSMB1</name>
    <name evidence="4" type="ORF">Ciccas_009077</name>
</gene>
<evidence type="ECO:0000256" key="1">
    <source>
        <dbReference type="ARBA" id="ARBA00004123"/>
    </source>
</evidence>
<accession>A0ABD2PZ24</accession>
<dbReference type="GO" id="GO:0000502">
    <property type="term" value="C:proteasome complex"/>
    <property type="evidence" value="ECO:0007669"/>
    <property type="project" value="UniProtKB-KW"/>
</dbReference>
<dbReference type="InterPro" id="IPR029055">
    <property type="entry name" value="Ntn_hydrolases_N"/>
</dbReference>
<protein>
    <submittedName>
        <fullName evidence="4">Proteasome subunit beta type-1</fullName>
    </submittedName>
</protein>
<dbReference type="GO" id="GO:0005634">
    <property type="term" value="C:nucleus"/>
    <property type="evidence" value="ECO:0007669"/>
    <property type="project" value="UniProtKB-SubCell"/>
</dbReference>